<feature type="transmembrane region" description="Helical" evidence="2">
    <location>
        <begin position="174"/>
        <end position="196"/>
    </location>
</feature>
<feature type="transmembrane region" description="Helical" evidence="2">
    <location>
        <begin position="217"/>
        <end position="238"/>
    </location>
</feature>
<dbReference type="Proteomes" id="UP000235786">
    <property type="component" value="Unassembled WGS sequence"/>
</dbReference>
<evidence type="ECO:0000256" key="1">
    <source>
        <dbReference type="SAM" id="MobiDB-lite"/>
    </source>
</evidence>
<reference evidence="3 4" key="1">
    <citation type="submission" date="2016-04" db="EMBL/GenBank/DDBJ databases">
        <title>A degradative enzymes factory behind the ericoid mycorrhizal symbiosis.</title>
        <authorList>
            <consortium name="DOE Joint Genome Institute"/>
            <person name="Martino E."/>
            <person name="Morin E."/>
            <person name="Grelet G."/>
            <person name="Kuo A."/>
            <person name="Kohler A."/>
            <person name="Daghino S."/>
            <person name="Barry K."/>
            <person name="Choi C."/>
            <person name="Cichocki N."/>
            <person name="Clum A."/>
            <person name="Copeland A."/>
            <person name="Hainaut M."/>
            <person name="Haridas S."/>
            <person name="Labutti K."/>
            <person name="Lindquist E."/>
            <person name="Lipzen A."/>
            <person name="Khouja H.-R."/>
            <person name="Murat C."/>
            <person name="Ohm R."/>
            <person name="Olson A."/>
            <person name="Spatafora J."/>
            <person name="Veneault-Fourrey C."/>
            <person name="Henrissat B."/>
            <person name="Grigoriev I."/>
            <person name="Martin F."/>
            <person name="Perotto S."/>
        </authorList>
    </citation>
    <scope>NUCLEOTIDE SEQUENCE [LARGE SCALE GENOMIC DNA]</scope>
    <source>
        <strain evidence="3 4">F</strain>
    </source>
</reference>
<gene>
    <name evidence="3" type="ORF">L207DRAFT_147648</name>
</gene>
<evidence type="ECO:0000313" key="3">
    <source>
        <dbReference type="EMBL" id="PMD33873.1"/>
    </source>
</evidence>
<feature type="compositionally biased region" description="Acidic residues" evidence="1">
    <location>
        <begin position="371"/>
        <end position="382"/>
    </location>
</feature>
<keyword evidence="4" id="KW-1185">Reference proteome</keyword>
<evidence type="ECO:0000313" key="4">
    <source>
        <dbReference type="Proteomes" id="UP000235786"/>
    </source>
</evidence>
<feature type="compositionally biased region" description="Polar residues" evidence="1">
    <location>
        <begin position="342"/>
        <end position="357"/>
    </location>
</feature>
<dbReference type="EMBL" id="KZ613955">
    <property type="protein sequence ID" value="PMD33873.1"/>
    <property type="molecule type" value="Genomic_DNA"/>
</dbReference>
<organism evidence="3 4">
    <name type="scientific">Hyaloscypha variabilis (strain UAMH 11265 / GT02V1 / F)</name>
    <name type="common">Meliniomyces variabilis</name>
    <dbReference type="NCBI Taxonomy" id="1149755"/>
    <lineage>
        <taxon>Eukaryota</taxon>
        <taxon>Fungi</taxon>
        <taxon>Dikarya</taxon>
        <taxon>Ascomycota</taxon>
        <taxon>Pezizomycotina</taxon>
        <taxon>Leotiomycetes</taxon>
        <taxon>Helotiales</taxon>
        <taxon>Hyaloscyphaceae</taxon>
        <taxon>Hyaloscypha</taxon>
        <taxon>Hyaloscypha variabilis</taxon>
    </lineage>
</organism>
<sequence>MTFSLPHPRRTHHPTEVSRGWLAAFAVLSMLMISVLSMCLKRRIQATRDRTWTNVPPTTWIIFVIYADSIVFVVGTAILVFGFTVNSSTQACSSTSLLCLICYMSTKFIYYYLVEKIYITRKLHESRFKSKLYCFNIFFVLALYCVVITLNVVHQYSYVSSKGVCIIGVNPQSLIVFIILDSALNLYLTILFVIPLREICTHSQARNPLLRTMCLRSLLCCFLTLITTTTNLGVILGLNGEPAWIFLLCCNLDVVFSVLIRRWVTLKGPQSASTSCSPEEAMVDESSVAAPSFSSSQTAQNMHAEVSHRELVMDQNGKIIEVEVQREATAEGATDVEDELSLQFSPTSPKPPNSLSTDKFCFSGLDLKDDGFEDEDDDEEPPEQQQQQEIEAESIGRAIITTHISAQKMHDADFDGCFRLNQGDSFLDIDAAGKMKLGGIRVMIEQVVEVEYESDNGL</sequence>
<feature type="region of interest" description="Disordered" evidence="1">
    <location>
        <begin position="329"/>
        <end position="387"/>
    </location>
</feature>
<proteinExistence type="predicted"/>
<keyword evidence="2" id="KW-1133">Transmembrane helix</keyword>
<dbReference type="OrthoDB" id="3210850at2759"/>
<dbReference type="AlphaFoldDB" id="A0A2J6R5T3"/>
<dbReference type="PANTHER" id="PTHR38848:SF3">
    <property type="entry name" value="G-PROTEIN COUPLED RECEPTORS FAMILY 3 PROFILE DOMAIN-CONTAINING PROTEIN"/>
    <property type="match status" value="1"/>
</dbReference>
<accession>A0A2J6R5T3</accession>
<protein>
    <submittedName>
        <fullName evidence="3">Uncharacterized protein</fullName>
    </submittedName>
</protein>
<dbReference type="PANTHER" id="PTHR38848">
    <property type="entry name" value="G-PROTEIN COUPLED RECEPTORS FAMILY 3 PROFILE DOMAIN-CONTAINING PROTEIN"/>
    <property type="match status" value="1"/>
</dbReference>
<evidence type="ECO:0000256" key="2">
    <source>
        <dbReference type="SAM" id="Phobius"/>
    </source>
</evidence>
<feature type="transmembrane region" description="Helical" evidence="2">
    <location>
        <begin position="20"/>
        <end position="40"/>
    </location>
</feature>
<keyword evidence="2" id="KW-0812">Transmembrane</keyword>
<feature type="transmembrane region" description="Helical" evidence="2">
    <location>
        <begin position="60"/>
        <end position="83"/>
    </location>
</feature>
<feature type="transmembrane region" description="Helical" evidence="2">
    <location>
        <begin position="133"/>
        <end position="154"/>
    </location>
</feature>
<keyword evidence="2" id="KW-0472">Membrane</keyword>
<feature type="transmembrane region" description="Helical" evidence="2">
    <location>
        <begin position="244"/>
        <end position="264"/>
    </location>
</feature>
<feature type="transmembrane region" description="Helical" evidence="2">
    <location>
        <begin position="95"/>
        <end position="113"/>
    </location>
</feature>
<name>A0A2J6R5T3_HYAVF</name>